<name>A0A0S4IUT3_BODSA</name>
<dbReference type="AlphaFoldDB" id="A0A0S4IUT3"/>
<reference evidence="2" key="1">
    <citation type="submission" date="2015-09" db="EMBL/GenBank/DDBJ databases">
        <authorList>
            <consortium name="Pathogen Informatics"/>
        </authorList>
    </citation>
    <scope>NUCLEOTIDE SEQUENCE [LARGE SCALE GENOMIC DNA]</scope>
    <source>
        <strain evidence="2">Lake Konstanz</strain>
    </source>
</reference>
<keyword evidence="2" id="KW-1185">Reference proteome</keyword>
<organism evidence="1 2">
    <name type="scientific">Bodo saltans</name>
    <name type="common">Flagellated protozoan</name>
    <dbReference type="NCBI Taxonomy" id="75058"/>
    <lineage>
        <taxon>Eukaryota</taxon>
        <taxon>Discoba</taxon>
        <taxon>Euglenozoa</taxon>
        <taxon>Kinetoplastea</taxon>
        <taxon>Metakinetoplastina</taxon>
        <taxon>Eubodonida</taxon>
        <taxon>Bodonidae</taxon>
        <taxon>Bodo</taxon>
    </lineage>
</organism>
<dbReference type="EMBL" id="CYKH01000666">
    <property type="protein sequence ID" value="CUG12830.1"/>
    <property type="molecule type" value="Genomic_DNA"/>
</dbReference>
<evidence type="ECO:0000313" key="1">
    <source>
        <dbReference type="EMBL" id="CUG12830.1"/>
    </source>
</evidence>
<dbReference type="Proteomes" id="UP000051952">
    <property type="component" value="Unassembled WGS sequence"/>
</dbReference>
<proteinExistence type="predicted"/>
<gene>
    <name evidence="1" type="ORF">BSAL_74775</name>
</gene>
<dbReference type="VEuPathDB" id="TriTrypDB:BSAL_74775"/>
<evidence type="ECO:0000313" key="2">
    <source>
        <dbReference type="Proteomes" id="UP000051952"/>
    </source>
</evidence>
<sequence length="609" mass="67832">MSLQFTSTLLRNSSMLRTTAICRSKRLSRKDRAGAVVPGAVEKPWVTLVNEISLELCRMRRDAKTFSMQEKLLRRSDSFFTDLQPPQPHQQHSAERPEDVLQNMLHEVQMLTVDALSFHLRAVVGSDAAVAERQLQRITRRVMRLIASSSSSVEWKGGHSHNADAAAQCVGLLFISASFLCRGIREWELLHHDEVLEVASSEALRRWEARLSAVCKRTISVNLDHCFWSDPRGTHIGRQRRWLLTLPVAVVATAAHFGPHQWNNRVNIVALTNILALLHETPLHGGDVHDSPAGRSESLSKILSALTDDLQLFPYDDEFRVDGLGGGTSHYSSRQKTAALPRWALGVVAPLLGTPNFLRTHWWPAHFTSVSKSASTRDSEKAPVLSNTVKLSSMMSAVKSVTVSSRHVPASLVPINAQDGRMNGNKVGGGATSREAALLSQWSSSGSGNHHGRNSSSASNVVITVNAATRRVFNPVKALDNTLVEVSSLTHDLITSIPFMSTLECRDYLWALHERSFRRTNEKNAAGKQLMEAALRLLLLRYVRLVDKAVERGASRQHQLSALQRQGVDEELSRFREVYQCTSNILLRWNIVDDNIPPAYWAAVKQYLD</sequence>
<accession>A0A0S4IUT3</accession>
<protein>
    <submittedName>
        <fullName evidence="1">Uncharacterized protein</fullName>
    </submittedName>
</protein>